<keyword evidence="1" id="KW-0694">RNA-binding</keyword>
<dbReference type="SUPFAM" id="SSF54928">
    <property type="entry name" value="RNA-binding domain, RBD"/>
    <property type="match status" value="1"/>
</dbReference>
<evidence type="ECO:0000256" key="1">
    <source>
        <dbReference type="PROSITE-ProRule" id="PRU00176"/>
    </source>
</evidence>
<protein>
    <recommendedName>
        <fullName evidence="3">RRM domain-containing protein</fullName>
    </recommendedName>
</protein>
<feature type="domain" description="RRM" evidence="3">
    <location>
        <begin position="133"/>
        <end position="213"/>
    </location>
</feature>
<evidence type="ECO:0000256" key="2">
    <source>
        <dbReference type="SAM" id="MobiDB-lite"/>
    </source>
</evidence>
<dbReference type="InterPro" id="IPR000504">
    <property type="entry name" value="RRM_dom"/>
</dbReference>
<dbReference type="InterPro" id="IPR012677">
    <property type="entry name" value="Nucleotide-bd_a/b_plait_sf"/>
</dbReference>
<organism evidence="4 5">
    <name type="scientific">Streblomastix strix</name>
    <dbReference type="NCBI Taxonomy" id="222440"/>
    <lineage>
        <taxon>Eukaryota</taxon>
        <taxon>Metamonada</taxon>
        <taxon>Preaxostyla</taxon>
        <taxon>Oxymonadida</taxon>
        <taxon>Streblomastigidae</taxon>
        <taxon>Streblomastix</taxon>
    </lineage>
</organism>
<dbReference type="SMART" id="SM00360">
    <property type="entry name" value="RRM"/>
    <property type="match status" value="2"/>
</dbReference>
<reference evidence="4 5" key="1">
    <citation type="submission" date="2019-03" db="EMBL/GenBank/DDBJ databases">
        <title>Single cell metagenomics reveals metabolic interactions within the superorganism composed of flagellate Streblomastix strix and complex community of Bacteroidetes bacteria on its surface.</title>
        <authorList>
            <person name="Treitli S.C."/>
            <person name="Kolisko M."/>
            <person name="Husnik F."/>
            <person name="Keeling P."/>
            <person name="Hampl V."/>
        </authorList>
    </citation>
    <scope>NUCLEOTIDE SEQUENCE [LARGE SCALE GENOMIC DNA]</scope>
    <source>
        <strain evidence="4">ST1C</strain>
    </source>
</reference>
<gene>
    <name evidence="4" type="ORF">EZS28_015598</name>
</gene>
<dbReference type="InterPro" id="IPR035979">
    <property type="entry name" value="RBD_domain_sf"/>
</dbReference>
<evidence type="ECO:0000313" key="5">
    <source>
        <dbReference type="Proteomes" id="UP000324800"/>
    </source>
</evidence>
<evidence type="ECO:0000259" key="3">
    <source>
        <dbReference type="PROSITE" id="PS50102"/>
    </source>
</evidence>
<comment type="caution">
    <text evidence="4">The sequence shown here is derived from an EMBL/GenBank/DDBJ whole genome shotgun (WGS) entry which is preliminary data.</text>
</comment>
<sequence>MIENFDENSKVELDEDQDNLNKNNSEVFLKNIPTQVTERNIIEAIQSKLGADSIIKLFVTQRRQLQNQAKSLKITLKTSDLAKKIVDQKHLKVKDSLIEVSYYANLRDKKSNKQSSQTGPKENKQNLIPPGPGNLIVSGRPLNNFSTSEDAYKVFSLFGKLSNATLKNSKSSEKIVFLEFVNKESARQAISDLNDKPLPPEFIRRLKLQTVKKDAEGPDTHYYQDTDFIGGEEFNIE</sequence>
<dbReference type="EMBL" id="SNRW01003809">
    <property type="protein sequence ID" value="KAA6388878.1"/>
    <property type="molecule type" value="Genomic_DNA"/>
</dbReference>
<dbReference type="Pfam" id="PF00076">
    <property type="entry name" value="RRM_1"/>
    <property type="match status" value="1"/>
</dbReference>
<dbReference type="Gene3D" id="3.30.70.330">
    <property type="match status" value="2"/>
</dbReference>
<accession>A0A5J4W249</accession>
<dbReference type="AlphaFoldDB" id="A0A5J4W249"/>
<dbReference type="GO" id="GO:0003723">
    <property type="term" value="F:RNA binding"/>
    <property type="evidence" value="ECO:0007669"/>
    <property type="project" value="UniProtKB-UniRule"/>
</dbReference>
<name>A0A5J4W249_9EUKA</name>
<dbReference type="PROSITE" id="PS50102">
    <property type="entry name" value="RRM"/>
    <property type="match status" value="1"/>
</dbReference>
<feature type="non-terminal residue" evidence="4">
    <location>
        <position position="237"/>
    </location>
</feature>
<evidence type="ECO:0000313" key="4">
    <source>
        <dbReference type="EMBL" id="KAA6388878.1"/>
    </source>
</evidence>
<dbReference type="Proteomes" id="UP000324800">
    <property type="component" value="Unassembled WGS sequence"/>
</dbReference>
<feature type="region of interest" description="Disordered" evidence="2">
    <location>
        <begin position="109"/>
        <end position="133"/>
    </location>
</feature>
<proteinExistence type="predicted"/>